<protein>
    <submittedName>
        <fullName evidence="2">Uncharacterized protein</fullName>
    </submittedName>
</protein>
<gene>
    <name evidence="2" type="ORF">EX30DRAFT_349787</name>
</gene>
<feature type="compositionally biased region" description="Basic and acidic residues" evidence="1">
    <location>
        <begin position="106"/>
        <end position="116"/>
    </location>
</feature>
<dbReference type="AlphaFoldDB" id="A0A4S2MU76"/>
<organism evidence="2 3">
    <name type="scientific">Ascodesmis nigricans</name>
    <dbReference type="NCBI Taxonomy" id="341454"/>
    <lineage>
        <taxon>Eukaryota</taxon>
        <taxon>Fungi</taxon>
        <taxon>Dikarya</taxon>
        <taxon>Ascomycota</taxon>
        <taxon>Pezizomycotina</taxon>
        <taxon>Pezizomycetes</taxon>
        <taxon>Pezizales</taxon>
        <taxon>Ascodesmidaceae</taxon>
        <taxon>Ascodesmis</taxon>
    </lineage>
</organism>
<evidence type="ECO:0000256" key="1">
    <source>
        <dbReference type="SAM" id="MobiDB-lite"/>
    </source>
</evidence>
<proteinExistence type="predicted"/>
<dbReference type="Proteomes" id="UP000298138">
    <property type="component" value="Unassembled WGS sequence"/>
</dbReference>
<name>A0A4S2MU76_9PEZI</name>
<dbReference type="EMBL" id="ML220127">
    <property type="protein sequence ID" value="TGZ80071.1"/>
    <property type="molecule type" value="Genomic_DNA"/>
</dbReference>
<reference evidence="2 3" key="1">
    <citation type="submission" date="2019-04" db="EMBL/GenBank/DDBJ databases">
        <title>Comparative genomics and transcriptomics to analyze fruiting body development in filamentous ascomycetes.</title>
        <authorList>
            <consortium name="DOE Joint Genome Institute"/>
            <person name="Lutkenhaus R."/>
            <person name="Traeger S."/>
            <person name="Breuer J."/>
            <person name="Kuo A."/>
            <person name="Lipzen A."/>
            <person name="Pangilinan J."/>
            <person name="Dilworth D."/>
            <person name="Sandor L."/>
            <person name="Poggeler S."/>
            <person name="Barry K."/>
            <person name="Grigoriev I.V."/>
            <person name="Nowrousian M."/>
        </authorList>
    </citation>
    <scope>NUCLEOTIDE SEQUENCE [LARGE SCALE GENOMIC DNA]</scope>
    <source>
        <strain evidence="2 3">CBS 389.68</strain>
    </source>
</reference>
<feature type="region of interest" description="Disordered" evidence="1">
    <location>
        <begin position="99"/>
        <end position="123"/>
    </location>
</feature>
<accession>A0A4S2MU76</accession>
<evidence type="ECO:0000313" key="2">
    <source>
        <dbReference type="EMBL" id="TGZ80071.1"/>
    </source>
</evidence>
<feature type="region of interest" description="Disordered" evidence="1">
    <location>
        <begin position="46"/>
        <end position="70"/>
    </location>
</feature>
<dbReference type="InParanoid" id="A0A4S2MU76"/>
<keyword evidence="3" id="KW-1185">Reference proteome</keyword>
<evidence type="ECO:0000313" key="3">
    <source>
        <dbReference type="Proteomes" id="UP000298138"/>
    </source>
</evidence>
<sequence length="293" mass="33841">MFNLQDIQDPNEVMSKLPFAINIQRSRSSLNWRRRILEQELNNFEEASVQDQPTPGLYETPGFQLSPSPLPEELTPSFGTHYRPEGSPLFGRTIRARSHLHTPTPHPHEPSSDVKPKPRPKTPLVSISQQHLHINLFRLHYHYHKLYHTLTSMPWRHILTLILLATTLTFSATLYTLGPRETLGLVIKDPYGINGTTATVMVEGMRRTGVYVNGKMRFTDGWRHPVEVEVDVRGKPRETVREREMRREREGWGRFVEMGEGEGVREPVVEGWWARPAREGESGVEEVREMEIN</sequence>